<reference evidence="5 6" key="1">
    <citation type="journal article" date="2014" name="Genome Announc.">
        <title>Genome Sequence of Youngiibacter fragilis, the Type Strain of the Genus Youngiibacter.</title>
        <authorList>
            <person name="Wawrik C.B."/>
            <person name="Callaghan A.V."/>
            <person name="Stamps B.W."/>
            <person name="Wawrik B."/>
        </authorList>
    </citation>
    <scope>NUCLEOTIDE SEQUENCE [LARGE SCALE GENOMIC DNA]</scope>
    <source>
        <strain evidence="5 6">232.1</strain>
    </source>
</reference>
<evidence type="ECO:0000313" key="5">
    <source>
        <dbReference type="EMBL" id="ETA81544.1"/>
    </source>
</evidence>
<evidence type="ECO:0000256" key="4">
    <source>
        <dbReference type="PIRSR" id="PIRSR000858-1"/>
    </source>
</evidence>
<sequence length="525" mass="56707">MLMKVIKSSEICSLIKDGDMVFYPGITLGGFAEESVIEIEKSFLATGHPRDLTVYWQSGVGNRGDRGFAHMAYEGLLKRGVGGHLKGCGPAVERLAGENKAEIYNFPQGVMATMPRYIAAKKPGVITKVGLGTMMDPRQGGGAMNQKARDAEDLVEIINIHGEEWLLYKLPKIDVTIIRGTYADEKGNISIKKEGYQLGQLALAEAAKACGGIVICQVEKIISSGAIPPKEVKVPGIMVDYVYVAKPEYHWQTAQTVYNPVYAGEYKVPLDSIPLEKLSPRKVIARRAAMELSPYSVVNLGVGIPEAVSSVATEENVLHLLTLTTEAGGIGGVPANKHDFGCCWNADATLEMADQFDFYDGGGLDFGCLGALQIDEKGNVNSSMLNGGGIGVGGFMNVAGGSKKIVFTTIFCGGMEARLGDGKLEITREGDIKKFTNALEQISFNGELAIKDKKEVMFVTERAVFELTEAGVELKEVAPGISIEEDILDQMDFMPIIKDVKLMPAGIFNEKWGGLAEVMERKMKG</sequence>
<dbReference type="AlphaFoldDB" id="V7I8G4"/>
<dbReference type="SMART" id="SM00882">
    <property type="entry name" value="CoA_trans"/>
    <property type="match status" value="1"/>
</dbReference>
<dbReference type="Pfam" id="PF01144">
    <property type="entry name" value="CoA_trans"/>
    <property type="match status" value="2"/>
</dbReference>
<keyword evidence="2 3" id="KW-0808">Transferase</keyword>
<evidence type="ECO:0000256" key="2">
    <source>
        <dbReference type="ARBA" id="ARBA00022679"/>
    </source>
</evidence>
<name>V7I8G4_9CLOT</name>
<comment type="similarity">
    <text evidence="1 3">Belongs to the 3-oxoacid CoA-transferase family.</text>
</comment>
<feature type="active site" description="5-glutamyl coenzyme A thioester intermediate" evidence="4">
    <location>
        <position position="326"/>
    </location>
</feature>
<accession>V7I8G4</accession>
<protein>
    <submittedName>
        <fullName evidence="5">CoA transferase</fullName>
    </submittedName>
</protein>
<dbReference type="PATRIC" id="fig|994573.3.peg.1046"/>
<keyword evidence="6" id="KW-1185">Reference proteome</keyword>
<evidence type="ECO:0000256" key="1">
    <source>
        <dbReference type="ARBA" id="ARBA00007154"/>
    </source>
</evidence>
<dbReference type="PIRSF" id="PIRSF000858">
    <property type="entry name" value="SCOT-t"/>
    <property type="match status" value="1"/>
</dbReference>
<dbReference type="STRING" id="994573.T472_0205605"/>
<gene>
    <name evidence="5" type="ORF">T472_0205605</name>
</gene>
<dbReference type="InterPro" id="IPR037171">
    <property type="entry name" value="NagB/RpiA_transferase-like"/>
</dbReference>
<dbReference type="InterPro" id="IPR004165">
    <property type="entry name" value="CoA_trans_fam_I"/>
</dbReference>
<dbReference type="GO" id="GO:0046952">
    <property type="term" value="P:ketone body catabolic process"/>
    <property type="evidence" value="ECO:0007669"/>
    <property type="project" value="InterPro"/>
</dbReference>
<proteinExistence type="inferred from homology"/>
<dbReference type="PANTHER" id="PTHR43293:SF1">
    <property type="entry name" value="ACETATE COA-TRANSFERASE YDIF"/>
    <property type="match status" value="1"/>
</dbReference>
<organism evidence="5 6">
    <name type="scientific">Youngiibacter fragilis 232.1</name>
    <dbReference type="NCBI Taxonomy" id="994573"/>
    <lineage>
        <taxon>Bacteria</taxon>
        <taxon>Bacillati</taxon>
        <taxon>Bacillota</taxon>
        <taxon>Clostridia</taxon>
        <taxon>Eubacteriales</taxon>
        <taxon>Clostridiaceae</taxon>
        <taxon>Youngiibacter</taxon>
    </lineage>
</organism>
<dbReference type="SUPFAM" id="SSF100950">
    <property type="entry name" value="NagB/RpiA/CoA transferase-like"/>
    <property type="match status" value="2"/>
</dbReference>
<dbReference type="Gene3D" id="3.40.1080.10">
    <property type="entry name" value="Glutaconate Coenzyme A-transferase"/>
    <property type="match status" value="2"/>
</dbReference>
<comment type="caution">
    <text evidence="5">The sequence shown here is derived from an EMBL/GenBank/DDBJ whole genome shotgun (WGS) entry which is preliminary data.</text>
</comment>
<dbReference type="InterPro" id="IPR014388">
    <property type="entry name" value="3-oxoacid_CoA-transferase"/>
</dbReference>
<evidence type="ECO:0000313" key="6">
    <source>
        <dbReference type="Proteomes" id="UP000017747"/>
    </source>
</evidence>
<evidence type="ECO:0000256" key="3">
    <source>
        <dbReference type="PIRNR" id="PIRNR000858"/>
    </source>
</evidence>
<dbReference type="GO" id="GO:0008410">
    <property type="term" value="F:CoA-transferase activity"/>
    <property type="evidence" value="ECO:0007669"/>
    <property type="project" value="InterPro"/>
</dbReference>
<dbReference type="Proteomes" id="UP000017747">
    <property type="component" value="Unassembled WGS sequence"/>
</dbReference>
<dbReference type="PANTHER" id="PTHR43293">
    <property type="entry name" value="ACETATE COA-TRANSFERASE YDIF"/>
    <property type="match status" value="1"/>
</dbReference>
<dbReference type="eggNOG" id="COG4670">
    <property type="taxonomic scope" value="Bacteria"/>
</dbReference>
<dbReference type="EMBL" id="AXUN02000090">
    <property type="protein sequence ID" value="ETA81544.1"/>
    <property type="molecule type" value="Genomic_DNA"/>
</dbReference>